<evidence type="ECO:0000256" key="3">
    <source>
        <dbReference type="ARBA" id="ARBA00023163"/>
    </source>
</evidence>
<evidence type="ECO:0000259" key="4">
    <source>
        <dbReference type="PROSITE" id="PS51118"/>
    </source>
</evidence>
<dbReference type="Gene3D" id="1.10.10.10">
    <property type="entry name" value="Winged helix-like DNA-binding domain superfamily/Winged helix DNA-binding domain"/>
    <property type="match status" value="1"/>
</dbReference>
<gene>
    <name evidence="5" type="ORF">H9Q10_07885</name>
</gene>
<keyword evidence="3" id="KW-0804">Transcription</keyword>
<dbReference type="InterPro" id="IPR036390">
    <property type="entry name" value="WH_DNA-bd_sf"/>
</dbReference>
<proteinExistence type="predicted"/>
<protein>
    <submittedName>
        <fullName evidence="5">Helix-turn-helix transcriptional regulator</fullName>
    </submittedName>
</protein>
<keyword evidence="2" id="KW-0238">DNA-binding</keyword>
<evidence type="ECO:0000313" key="5">
    <source>
        <dbReference type="EMBL" id="MBH5329585.1"/>
    </source>
</evidence>
<dbReference type="EMBL" id="JACSGR010000005">
    <property type="protein sequence ID" value="MBH5329585.1"/>
    <property type="molecule type" value="Genomic_DNA"/>
</dbReference>
<comment type="caution">
    <text evidence="5">The sequence shown here is derived from an EMBL/GenBank/DDBJ whole genome shotgun (WGS) entry which is preliminary data.</text>
</comment>
<name>A0ABS0NBE2_9NEIS</name>
<dbReference type="Pfam" id="PF01638">
    <property type="entry name" value="HxlR"/>
    <property type="match status" value="1"/>
</dbReference>
<evidence type="ECO:0000256" key="1">
    <source>
        <dbReference type="ARBA" id="ARBA00023015"/>
    </source>
</evidence>
<organism evidence="5 6">
    <name type="scientific">Eikenella glucosivorans</name>
    <dbReference type="NCBI Taxonomy" id="2766967"/>
    <lineage>
        <taxon>Bacteria</taxon>
        <taxon>Pseudomonadati</taxon>
        <taxon>Pseudomonadota</taxon>
        <taxon>Betaproteobacteria</taxon>
        <taxon>Neisseriales</taxon>
        <taxon>Neisseriaceae</taxon>
        <taxon>Eikenella</taxon>
    </lineage>
</organism>
<dbReference type="InterPro" id="IPR036388">
    <property type="entry name" value="WH-like_DNA-bd_sf"/>
</dbReference>
<accession>A0ABS0NBE2</accession>
<dbReference type="PANTHER" id="PTHR33204:SF18">
    <property type="entry name" value="TRANSCRIPTIONAL REGULATORY PROTEIN"/>
    <property type="match status" value="1"/>
</dbReference>
<sequence length="155" mass="17355">MKSNDFDNIVCPIADVLGVMGDKWAGLILRDLMLGVSRYSDFSESSNITHATLSSRLKQLEQHGLIEKQQYQTSPARYEYHLTEQGKDLALVMVALAQVGSKWNLSGWEKVPLRFVRKSNGNPLRLALLDSTSGEWVGFDDVAVEKDKVEKDVAK</sequence>
<dbReference type="SUPFAM" id="SSF46785">
    <property type="entry name" value="Winged helix' DNA-binding domain"/>
    <property type="match status" value="1"/>
</dbReference>
<dbReference type="PANTHER" id="PTHR33204">
    <property type="entry name" value="TRANSCRIPTIONAL REGULATOR, MARR FAMILY"/>
    <property type="match status" value="1"/>
</dbReference>
<reference evidence="5 6" key="1">
    <citation type="submission" date="2020-09" db="EMBL/GenBank/DDBJ databases">
        <title>Eikenella S3660 sp. nov., isolated from a throat swab.</title>
        <authorList>
            <person name="Buhl M."/>
        </authorList>
    </citation>
    <scope>NUCLEOTIDE SEQUENCE [LARGE SCALE GENOMIC DNA]</scope>
    <source>
        <strain evidence="5 6">S3360</strain>
    </source>
</reference>
<evidence type="ECO:0000256" key="2">
    <source>
        <dbReference type="ARBA" id="ARBA00023125"/>
    </source>
</evidence>
<dbReference type="Proteomes" id="UP000768471">
    <property type="component" value="Unassembled WGS sequence"/>
</dbReference>
<dbReference type="RefSeq" id="WP_197903409.1">
    <property type="nucleotide sequence ID" value="NZ_JACSGR010000005.1"/>
</dbReference>
<evidence type="ECO:0000313" key="6">
    <source>
        <dbReference type="Proteomes" id="UP000768471"/>
    </source>
</evidence>
<keyword evidence="6" id="KW-1185">Reference proteome</keyword>
<dbReference type="InterPro" id="IPR002577">
    <property type="entry name" value="HTH_HxlR"/>
</dbReference>
<feature type="domain" description="HTH hxlR-type" evidence="4">
    <location>
        <begin position="11"/>
        <end position="108"/>
    </location>
</feature>
<keyword evidence="1" id="KW-0805">Transcription regulation</keyword>
<dbReference type="PROSITE" id="PS51118">
    <property type="entry name" value="HTH_HXLR"/>
    <property type="match status" value="1"/>
</dbReference>